<keyword evidence="8 16" id="KW-0479">Metal-binding</keyword>
<dbReference type="EC" id="1.14.14.1" evidence="6"/>
<comment type="cofactor">
    <cofactor evidence="1 16">
        <name>heme</name>
        <dbReference type="ChEBI" id="CHEBI:30413"/>
    </cofactor>
</comment>
<dbReference type="CDD" id="cd11056">
    <property type="entry name" value="CYP6-like"/>
    <property type="match status" value="1"/>
</dbReference>
<sequence>MSVLFLLFSLMTCFLAYLTLRWNKVKNYWAQRGVPHSPPNPFLGSLTFIQRKNVGVWIRDMYEHFKSPYIGIWLIWKPALIINDPEIARRILVKDSSIFRDRYLSSGSSDPIGALNIFTMNDPDWSNIRRKLTNLFTAAKLRFVQSFALVKAKELVQRVDRDRNKGLELKTLFVDYTTDVIGTFAFGLESNATLTSEGPLRKVTDDFMRFSVYRGLCWFSIFFWPGLVDIFRFSLFPRDTTDFFKKIYLNIMDQRHKHPDGKQYKDLVDALIEIKKESEEKNQNYPDDLYLAQAAIVLLGGFDSTASALTYMTYELAHDSESQEKLYRELKEAERNGANFDAQTLTELTYLNCVFKEVLRKYAPMGWLDRIAATDYNIDENLTIAAGTVIYVNAIGMHYDPKYFPEPYKFNPDRFLPENESNIEPYTFMPFGDGPRVCIGQRFAYMSARTAASQLFLKYKVQPIPGSPKPKDVKIESKGLFLGPGEPVHVEFIPRTENGHD</sequence>
<dbReference type="AlphaFoldDB" id="A0A212ESQ5"/>
<evidence type="ECO:0000256" key="6">
    <source>
        <dbReference type="ARBA" id="ARBA00012109"/>
    </source>
</evidence>
<dbReference type="InterPro" id="IPR017972">
    <property type="entry name" value="Cyt_P450_CS"/>
</dbReference>
<evidence type="ECO:0000256" key="1">
    <source>
        <dbReference type="ARBA" id="ARBA00001971"/>
    </source>
</evidence>
<comment type="function">
    <text evidence="2">May be involved in the metabolism of insect hormones and in the breakdown of synthetic insecticides.</text>
</comment>
<dbReference type="InterPro" id="IPR001128">
    <property type="entry name" value="Cyt_P450"/>
</dbReference>
<evidence type="ECO:0000256" key="12">
    <source>
        <dbReference type="ARBA" id="ARBA00023004"/>
    </source>
</evidence>
<dbReference type="KEGG" id="dpl:KGM_205608"/>
<keyword evidence="12 16" id="KW-0408">Iron</keyword>
<protein>
    <recommendedName>
        <fullName evidence="6">unspecific monooxygenase</fullName>
        <ecNumber evidence="6">1.14.14.1</ecNumber>
    </recommendedName>
</protein>
<feature type="binding site" description="axial binding residue" evidence="16">
    <location>
        <position position="438"/>
    </location>
    <ligand>
        <name>heme</name>
        <dbReference type="ChEBI" id="CHEBI:30413"/>
    </ligand>
    <ligandPart>
        <name>Fe</name>
        <dbReference type="ChEBI" id="CHEBI:18248"/>
    </ligandPart>
</feature>
<dbReference type="InterPro" id="IPR050476">
    <property type="entry name" value="Insect_CytP450_Detox"/>
</dbReference>
<evidence type="ECO:0000256" key="3">
    <source>
        <dbReference type="ARBA" id="ARBA00004174"/>
    </source>
</evidence>
<dbReference type="Pfam" id="PF00067">
    <property type="entry name" value="p450"/>
    <property type="match status" value="1"/>
</dbReference>
<gene>
    <name evidence="18" type="ORF">KGM_205608</name>
</gene>
<dbReference type="eggNOG" id="KOG0158">
    <property type="taxonomic scope" value="Eukaryota"/>
</dbReference>
<keyword evidence="10" id="KW-0492">Microsome</keyword>
<dbReference type="SUPFAM" id="SSF48264">
    <property type="entry name" value="Cytochrome P450"/>
    <property type="match status" value="1"/>
</dbReference>
<evidence type="ECO:0000313" key="19">
    <source>
        <dbReference type="Proteomes" id="UP000007151"/>
    </source>
</evidence>
<evidence type="ECO:0000256" key="13">
    <source>
        <dbReference type="ARBA" id="ARBA00023033"/>
    </source>
</evidence>
<dbReference type="GO" id="GO:0005789">
    <property type="term" value="C:endoplasmic reticulum membrane"/>
    <property type="evidence" value="ECO:0007669"/>
    <property type="project" value="UniProtKB-SubCell"/>
</dbReference>
<proteinExistence type="inferred from homology"/>
<dbReference type="PANTHER" id="PTHR24292:SF104">
    <property type="entry name" value="CYTOCHROME P450 308A1-RELATED"/>
    <property type="match status" value="1"/>
</dbReference>
<evidence type="ECO:0000256" key="11">
    <source>
        <dbReference type="ARBA" id="ARBA00023002"/>
    </source>
</evidence>
<keyword evidence="11 17" id="KW-0560">Oxidoreductase</keyword>
<keyword evidence="9" id="KW-0256">Endoplasmic reticulum</keyword>
<dbReference type="GO" id="GO:0016712">
    <property type="term" value="F:oxidoreductase activity, acting on paired donors, with incorporation or reduction of molecular oxygen, reduced flavin or flavoprotein as one donor, and incorporation of one atom of oxygen"/>
    <property type="evidence" value="ECO:0007669"/>
    <property type="project" value="UniProtKB-EC"/>
</dbReference>
<comment type="subcellular location">
    <subcellularLocation>
        <location evidence="4">Endoplasmic reticulum membrane</location>
        <topology evidence="4">Peripheral membrane protein</topology>
    </subcellularLocation>
    <subcellularLocation>
        <location evidence="3">Microsome membrane</location>
        <topology evidence="3">Peripheral membrane protein</topology>
    </subcellularLocation>
</comment>
<organism evidence="18 19">
    <name type="scientific">Danaus plexippus plexippus</name>
    <dbReference type="NCBI Taxonomy" id="278856"/>
    <lineage>
        <taxon>Eukaryota</taxon>
        <taxon>Metazoa</taxon>
        <taxon>Ecdysozoa</taxon>
        <taxon>Arthropoda</taxon>
        <taxon>Hexapoda</taxon>
        <taxon>Insecta</taxon>
        <taxon>Pterygota</taxon>
        <taxon>Neoptera</taxon>
        <taxon>Endopterygota</taxon>
        <taxon>Lepidoptera</taxon>
        <taxon>Glossata</taxon>
        <taxon>Ditrysia</taxon>
        <taxon>Papilionoidea</taxon>
        <taxon>Nymphalidae</taxon>
        <taxon>Danainae</taxon>
        <taxon>Danaini</taxon>
        <taxon>Danaina</taxon>
        <taxon>Danaus</taxon>
        <taxon>Danaus</taxon>
    </lineage>
</organism>
<dbReference type="PROSITE" id="PS00086">
    <property type="entry name" value="CYTOCHROME_P450"/>
    <property type="match status" value="1"/>
</dbReference>
<evidence type="ECO:0000256" key="5">
    <source>
        <dbReference type="ARBA" id="ARBA00010617"/>
    </source>
</evidence>
<dbReference type="FunFam" id="1.10.630.10:FF:000042">
    <property type="entry name" value="Cytochrome P450"/>
    <property type="match status" value="1"/>
</dbReference>
<keyword evidence="13 17" id="KW-0503">Monooxygenase</keyword>
<evidence type="ECO:0000256" key="14">
    <source>
        <dbReference type="ARBA" id="ARBA00023136"/>
    </source>
</evidence>
<dbReference type="EMBL" id="AGBW02012725">
    <property type="protein sequence ID" value="OWR44536.1"/>
    <property type="molecule type" value="Genomic_DNA"/>
</dbReference>
<evidence type="ECO:0000256" key="2">
    <source>
        <dbReference type="ARBA" id="ARBA00003690"/>
    </source>
</evidence>
<dbReference type="InterPro" id="IPR002403">
    <property type="entry name" value="Cyt_P450_E_grp-IV"/>
</dbReference>
<comment type="catalytic activity">
    <reaction evidence="15">
        <text>an organic molecule + reduced [NADPH--hemoprotein reductase] + O2 = an alcohol + oxidized [NADPH--hemoprotein reductase] + H2O + H(+)</text>
        <dbReference type="Rhea" id="RHEA:17149"/>
        <dbReference type="Rhea" id="RHEA-COMP:11964"/>
        <dbReference type="Rhea" id="RHEA-COMP:11965"/>
        <dbReference type="ChEBI" id="CHEBI:15377"/>
        <dbReference type="ChEBI" id="CHEBI:15378"/>
        <dbReference type="ChEBI" id="CHEBI:15379"/>
        <dbReference type="ChEBI" id="CHEBI:30879"/>
        <dbReference type="ChEBI" id="CHEBI:57618"/>
        <dbReference type="ChEBI" id="CHEBI:58210"/>
        <dbReference type="ChEBI" id="CHEBI:142491"/>
        <dbReference type="EC" id="1.14.14.1"/>
    </reaction>
</comment>
<evidence type="ECO:0000256" key="9">
    <source>
        <dbReference type="ARBA" id="ARBA00022824"/>
    </source>
</evidence>
<dbReference type="PANTHER" id="PTHR24292">
    <property type="entry name" value="CYTOCHROME P450"/>
    <property type="match status" value="1"/>
</dbReference>
<comment type="caution">
    <text evidence="18">The sequence shown here is derived from an EMBL/GenBank/DDBJ whole genome shotgun (WGS) entry which is preliminary data.</text>
</comment>
<dbReference type="InterPro" id="IPR036396">
    <property type="entry name" value="Cyt_P450_sf"/>
</dbReference>
<dbReference type="PRINTS" id="PR00465">
    <property type="entry name" value="EP450IV"/>
</dbReference>
<evidence type="ECO:0000256" key="8">
    <source>
        <dbReference type="ARBA" id="ARBA00022723"/>
    </source>
</evidence>
<dbReference type="FunCoup" id="A0A212ESQ5">
    <property type="interactions" value="12"/>
</dbReference>
<evidence type="ECO:0000256" key="7">
    <source>
        <dbReference type="ARBA" id="ARBA00022617"/>
    </source>
</evidence>
<accession>A0A212ESQ5</accession>
<evidence type="ECO:0000256" key="15">
    <source>
        <dbReference type="ARBA" id="ARBA00047827"/>
    </source>
</evidence>
<dbReference type="GO" id="GO:0020037">
    <property type="term" value="F:heme binding"/>
    <property type="evidence" value="ECO:0007669"/>
    <property type="project" value="InterPro"/>
</dbReference>
<evidence type="ECO:0000256" key="17">
    <source>
        <dbReference type="RuleBase" id="RU000461"/>
    </source>
</evidence>
<dbReference type="STRING" id="278856.A0A212ESQ5"/>
<dbReference type="Proteomes" id="UP000007151">
    <property type="component" value="Unassembled WGS sequence"/>
</dbReference>
<evidence type="ECO:0000256" key="16">
    <source>
        <dbReference type="PIRSR" id="PIRSR602403-1"/>
    </source>
</evidence>
<dbReference type="Gene3D" id="1.10.630.10">
    <property type="entry name" value="Cytochrome P450"/>
    <property type="match status" value="1"/>
</dbReference>
<dbReference type="GO" id="GO:0005506">
    <property type="term" value="F:iron ion binding"/>
    <property type="evidence" value="ECO:0007669"/>
    <property type="project" value="InterPro"/>
</dbReference>
<name>A0A212ESQ5_DANPL</name>
<keyword evidence="7 16" id="KW-0349">Heme</keyword>
<dbReference type="PRINTS" id="PR00385">
    <property type="entry name" value="P450"/>
</dbReference>
<keyword evidence="14" id="KW-0472">Membrane</keyword>
<keyword evidence="19" id="KW-1185">Reference proteome</keyword>
<comment type="similarity">
    <text evidence="5 17">Belongs to the cytochrome P450 family.</text>
</comment>
<evidence type="ECO:0000256" key="10">
    <source>
        <dbReference type="ARBA" id="ARBA00022848"/>
    </source>
</evidence>
<evidence type="ECO:0000256" key="4">
    <source>
        <dbReference type="ARBA" id="ARBA00004406"/>
    </source>
</evidence>
<reference evidence="18 19" key="1">
    <citation type="journal article" date="2011" name="Cell">
        <title>The monarch butterfly genome yields insights into long-distance migration.</title>
        <authorList>
            <person name="Zhan S."/>
            <person name="Merlin C."/>
            <person name="Boore J.L."/>
            <person name="Reppert S.M."/>
        </authorList>
    </citation>
    <scope>NUCLEOTIDE SEQUENCE [LARGE SCALE GENOMIC DNA]</scope>
    <source>
        <strain evidence="18">F-2</strain>
    </source>
</reference>
<evidence type="ECO:0000313" key="18">
    <source>
        <dbReference type="EMBL" id="OWR44536.1"/>
    </source>
</evidence>